<evidence type="ECO:0000313" key="2">
    <source>
        <dbReference type="Proteomes" id="UP000699042"/>
    </source>
</evidence>
<dbReference type="EMBL" id="JAESDN010000004">
    <property type="protein sequence ID" value="KAG7051936.1"/>
    <property type="molecule type" value="Genomic_DNA"/>
</dbReference>
<gene>
    <name evidence="1" type="ORF">JMJ77_002548</name>
</gene>
<sequence length="107" mass="11424">PSGVTFTHLCFVPLCVTESPALTTRFSPESRCSSTTPSSIYTTSSVMVLCIGHSSPGLRTVTSAEAPLSGVMTRELKNRDCVRSILYCSMSASLERSSGVLWVEATT</sequence>
<accession>A0A9P7UEA8</accession>
<feature type="non-terminal residue" evidence="1">
    <location>
        <position position="1"/>
    </location>
</feature>
<reference evidence="1" key="1">
    <citation type="submission" date="2021-05" db="EMBL/GenBank/DDBJ databases">
        <title>Comparative genomics of three Colletotrichum scovillei strains and genetic complementation revealed genes involved fungal growth and virulence on chili pepper.</title>
        <authorList>
            <person name="Hsieh D.-K."/>
            <person name="Chuang S.-C."/>
            <person name="Chen C.-Y."/>
            <person name="Chao Y.-T."/>
            <person name="Lu M.-Y.J."/>
            <person name="Lee M.-H."/>
            <person name="Shih M.-C."/>
        </authorList>
    </citation>
    <scope>NUCLEOTIDE SEQUENCE</scope>
    <source>
        <strain evidence="1">Coll-153</strain>
    </source>
</reference>
<dbReference type="AlphaFoldDB" id="A0A9P7UEA8"/>
<dbReference type="Proteomes" id="UP000699042">
    <property type="component" value="Unassembled WGS sequence"/>
</dbReference>
<keyword evidence="2" id="KW-1185">Reference proteome</keyword>
<protein>
    <submittedName>
        <fullName evidence="1">Cupin domain-containing protein</fullName>
    </submittedName>
</protein>
<evidence type="ECO:0000313" key="1">
    <source>
        <dbReference type="EMBL" id="KAG7051936.1"/>
    </source>
</evidence>
<organism evidence="1 2">
    <name type="scientific">Colletotrichum scovillei</name>
    <dbReference type="NCBI Taxonomy" id="1209932"/>
    <lineage>
        <taxon>Eukaryota</taxon>
        <taxon>Fungi</taxon>
        <taxon>Dikarya</taxon>
        <taxon>Ascomycota</taxon>
        <taxon>Pezizomycotina</taxon>
        <taxon>Sordariomycetes</taxon>
        <taxon>Hypocreomycetidae</taxon>
        <taxon>Glomerellales</taxon>
        <taxon>Glomerellaceae</taxon>
        <taxon>Colletotrichum</taxon>
        <taxon>Colletotrichum acutatum species complex</taxon>
    </lineage>
</organism>
<comment type="caution">
    <text evidence="1">The sequence shown here is derived from an EMBL/GenBank/DDBJ whole genome shotgun (WGS) entry which is preliminary data.</text>
</comment>
<name>A0A9P7UEA8_9PEZI</name>
<proteinExistence type="predicted"/>